<dbReference type="AlphaFoldDB" id="A0A1G9BRY4"/>
<evidence type="ECO:0000313" key="2">
    <source>
        <dbReference type="Proteomes" id="UP000242700"/>
    </source>
</evidence>
<dbReference type="STRING" id="586411.SAMN05216187_10894"/>
<protein>
    <submittedName>
        <fullName evidence="1">Uncharacterized protein</fullName>
    </submittedName>
</protein>
<dbReference type="Proteomes" id="UP000242700">
    <property type="component" value="Unassembled WGS sequence"/>
</dbReference>
<proteinExistence type="predicted"/>
<organism evidence="1 2">
    <name type="scientific">Jeotgalicoccus aerolatus</name>
    <dbReference type="NCBI Taxonomy" id="709510"/>
    <lineage>
        <taxon>Bacteria</taxon>
        <taxon>Bacillati</taxon>
        <taxon>Bacillota</taxon>
        <taxon>Bacilli</taxon>
        <taxon>Bacillales</taxon>
        <taxon>Staphylococcaceae</taxon>
        <taxon>Jeotgalicoccus</taxon>
    </lineage>
</organism>
<gene>
    <name evidence="1" type="ORF">SAMN05216187_10894</name>
</gene>
<dbReference type="RefSeq" id="WP_092598451.1">
    <property type="nucleotide sequence ID" value="NZ_FNFI01000008.1"/>
</dbReference>
<sequence length="71" mass="8570">MILRRRRSAVKSMQCQVDFFRSESETLRRKNKLEVQKRQEAEALNESIMKDYENLKKYTKKLEAGYLKKAK</sequence>
<name>A0A1G9BRY4_9STAP</name>
<evidence type="ECO:0000313" key="1">
    <source>
        <dbReference type="EMBL" id="SDK42228.1"/>
    </source>
</evidence>
<dbReference type="EMBL" id="FNFI01000008">
    <property type="protein sequence ID" value="SDK42228.1"/>
    <property type="molecule type" value="Genomic_DNA"/>
</dbReference>
<accession>A0A1G9BRY4</accession>
<reference evidence="2" key="1">
    <citation type="submission" date="2016-10" db="EMBL/GenBank/DDBJ databases">
        <authorList>
            <person name="Varghese N."/>
            <person name="Submissions S."/>
        </authorList>
    </citation>
    <scope>NUCLEOTIDE SEQUENCE [LARGE SCALE GENOMIC DNA]</scope>
    <source>
        <strain evidence="2">CGMCC 1.8911</strain>
    </source>
</reference>